<evidence type="ECO:0008006" key="3">
    <source>
        <dbReference type="Google" id="ProtNLM"/>
    </source>
</evidence>
<accession>A0A6V2GSU1</accession>
<sequence>MLRILTILIALVAITIGILHQRLPAIIDKLVTLERDSTGLERLRIGHALAGGGTAGSEAMADAIKTTLLSKIFGVRATSSREAWRRLTHTMKDAEQQYLSPSWGFGLGPADFAANEVAEGLLYVSHVTKLALDVYLEKAPRFVRLVSPSQKLLGDNPDAQYYIASLLTHGGPAQRKEFIVKGCRGNNEVYFSFSVHSPGTGKGLSSGAFERVVSDVNDESIKFDENGCYGLYLSSTKPEEEVLKGATWLETPHDSSSLVTRHYFNSWPVPGAISETVDLRIELANAPTQNHVPEPVSDEIIAARIDLANDFIRRHTILMPQPDPTTAPPFFALLPNKIGIPQKWKRGEEGMGAVDIAYAAGRFRLEDNEALILQGAVPRCRFANVVLWNRFLQTFDYSSYEEYPVFFTLDTPPEAEEYAPFSIILSKKKPQGYKGKWMYTENRHMGTIFFRFLLPEGDEKEYQRIITKVVDVDDVAQHL</sequence>
<organism evidence="2">
    <name type="scientific">Ditylum brightwellii</name>
    <dbReference type="NCBI Taxonomy" id="49249"/>
    <lineage>
        <taxon>Eukaryota</taxon>
        <taxon>Sar</taxon>
        <taxon>Stramenopiles</taxon>
        <taxon>Ochrophyta</taxon>
        <taxon>Bacillariophyta</taxon>
        <taxon>Mediophyceae</taxon>
        <taxon>Lithodesmiophycidae</taxon>
        <taxon>Lithodesmiales</taxon>
        <taxon>Lithodesmiaceae</taxon>
        <taxon>Ditylum</taxon>
    </lineage>
</organism>
<reference evidence="2" key="1">
    <citation type="submission" date="2021-01" db="EMBL/GenBank/DDBJ databases">
        <authorList>
            <person name="Corre E."/>
            <person name="Pelletier E."/>
            <person name="Niang G."/>
            <person name="Scheremetjew M."/>
            <person name="Finn R."/>
            <person name="Kale V."/>
            <person name="Holt S."/>
            <person name="Cochrane G."/>
            <person name="Meng A."/>
            <person name="Brown T."/>
            <person name="Cohen L."/>
        </authorList>
    </citation>
    <scope>NUCLEOTIDE SEQUENCE</scope>
    <source>
        <strain evidence="2">GSO104</strain>
    </source>
</reference>
<dbReference type="EMBL" id="HBNS01024415">
    <property type="protein sequence ID" value="CAE4615496.1"/>
    <property type="molecule type" value="Transcribed_RNA"/>
</dbReference>
<protein>
    <recommendedName>
        <fullName evidence="3">DUF1214 domain-containing protein</fullName>
    </recommendedName>
</protein>
<gene>
    <name evidence="1" type="ORF">DBRI00130_LOCUS19257</name>
    <name evidence="2" type="ORF">DBRI00130_LOCUS19259</name>
</gene>
<dbReference type="AlphaFoldDB" id="A0A6V2GSU1"/>
<proteinExistence type="predicted"/>
<evidence type="ECO:0000313" key="1">
    <source>
        <dbReference type="EMBL" id="CAE4615496.1"/>
    </source>
</evidence>
<dbReference type="EMBL" id="HBNS01024417">
    <property type="protein sequence ID" value="CAE4615499.1"/>
    <property type="molecule type" value="Transcribed_RNA"/>
</dbReference>
<name>A0A6V2GSU1_9STRA</name>
<evidence type="ECO:0000313" key="2">
    <source>
        <dbReference type="EMBL" id="CAE4615499.1"/>
    </source>
</evidence>